<dbReference type="EMBL" id="SNWP01000011">
    <property type="protein sequence ID" value="TDO27039.1"/>
    <property type="molecule type" value="Genomic_DNA"/>
</dbReference>
<evidence type="ECO:0000313" key="3">
    <source>
        <dbReference type="Proteomes" id="UP000295741"/>
    </source>
</evidence>
<evidence type="ECO:0000313" key="2">
    <source>
        <dbReference type="EMBL" id="TDO27039.1"/>
    </source>
</evidence>
<keyword evidence="3" id="KW-1185">Reference proteome</keyword>
<dbReference type="Proteomes" id="UP000295741">
    <property type="component" value="Unassembled WGS sequence"/>
</dbReference>
<organism evidence="2 3">
    <name type="scientific">Sediminibacterium goheungense</name>
    <dbReference type="NCBI Taxonomy" id="1086393"/>
    <lineage>
        <taxon>Bacteria</taxon>
        <taxon>Pseudomonadati</taxon>
        <taxon>Bacteroidota</taxon>
        <taxon>Chitinophagia</taxon>
        <taxon>Chitinophagales</taxon>
        <taxon>Chitinophagaceae</taxon>
        <taxon>Sediminibacterium</taxon>
    </lineage>
</organism>
<evidence type="ECO:0000256" key="1">
    <source>
        <dbReference type="SAM" id="Phobius"/>
    </source>
</evidence>
<dbReference type="AlphaFoldDB" id="A0A4R6IWF3"/>
<dbReference type="OrthoDB" id="670215at2"/>
<proteinExistence type="predicted"/>
<accession>A0A4R6IWF3</accession>
<keyword evidence="1" id="KW-0472">Membrane</keyword>
<keyword evidence="1" id="KW-1133">Transmembrane helix</keyword>
<sequence>MNQLTTYEQLIADKLQQLPVPDMADAIWASIEQRLDVEMPEDPSGPSSGGNHSLPGFQFPGRIMLYCFLAAFISVVFYLNRPGRASKELSLSSSDGIAPSTIVVDDQKKPTPPERQQETIFKERADLPVDKFKEDKLVEKEWPVSENPITEIKTTEIPAKQETSPISETILAKKVITQQDTIPKKKRGVIGITSSDYRIAPVRKDSL</sequence>
<dbReference type="RefSeq" id="WP_133474908.1">
    <property type="nucleotide sequence ID" value="NZ_SNWP01000011.1"/>
</dbReference>
<gene>
    <name evidence="2" type="ORF">BC659_2356</name>
</gene>
<comment type="caution">
    <text evidence="2">The sequence shown here is derived from an EMBL/GenBank/DDBJ whole genome shotgun (WGS) entry which is preliminary data.</text>
</comment>
<name>A0A4R6IWF3_9BACT</name>
<protein>
    <submittedName>
        <fullName evidence="2">Uncharacterized protein</fullName>
    </submittedName>
</protein>
<feature type="transmembrane region" description="Helical" evidence="1">
    <location>
        <begin position="63"/>
        <end position="80"/>
    </location>
</feature>
<reference evidence="2 3" key="1">
    <citation type="submission" date="2019-03" db="EMBL/GenBank/DDBJ databases">
        <title>Genomic Encyclopedia of Archaeal and Bacterial Type Strains, Phase II (KMG-II): from individual species to whole genera.</title>
        <authorList>
            <person name="Goeker M."/>
        </authorList>
    </citation>
    <scope>NUCLEOTIDE SEQUENCE [LARGE SCALE GENOMIC DNA]</scope>
    <source>
        <strain evidence="2 3">DSM 28323</strain>
    </source>
</reference>
<keyword evidence="1" id="KW-0812">Transmembrane</keyword>